<dbReference type="PANTHER" id="PTHR31391:SF106">
    <property type="entry name" value="B3 DOMAIN-CONTAINING PROTEIN OS01G0723500"/>
    <property type="match status" value="1"/>
</dbReference>
<evidence type="ECO:0000259" key="7">
    <source>
        <dbReference type="PROSITE" id="PS50863"/>
    </source>
</evidence>
<keyword evidence="5" id="KW-0539">Nucleus</keyword>
<feature type="domain" description="TF-B3" evidence="7">
    <location>
        <begin position="350"/>
        <end position="414"/>
    </location>
</feature>
<evidence type="ECO:0000256" key="4">
    <source>
        <dbReference type="ARBA" id="ARBA00023163"/>
    </source>
</evidence>
<dbReference type="CDD" id="cd10017">
    <property type="entry name" value="B3_DNA"/>
    <property type="match status" value="3"/>
</dbReference>
<dbReference type="PROSITE" id="PS50863">
    <property type="entry name" value="B3"/>
    <property type="match status" value="2"/>
</dbReference>
<dbReference type="Gramene" id="LPERR03G21390.1">
    <property type="protein sequence ID" value="LPERR03G21390.1"/>
    <property type="gene ID" value="LPERR03G21390"/>
</dbReference>
<evidence type="ECO:0000256" key="3">
    <source>
        <dbReference type="ARBA" id="ARBA00023125"/>
    </source>
</evidence>
<dbReference type="eggNOG" id="ENOG502QSIS">
    <property type="taxonomic scope" value="Eukaryota"/>
</dbReference>
<evidence type="ECO:0000256" key="1">
    <source>
        <dbReference type="ARBA" id="ARBA00004123"/>
    </source>
</evidence>
<dbReference type="AlphaFoldDB" id="A0A0D9VWB4"/>
<sequence>MRKPNTRSTERVEYYLCNRMDNQEKHFFKVMIGDFHNRMIIPENFEYYFKGVITKTIKLETCNGTFDVQITKKLNRMVLGSGWEPFVSAHGLKMGEYSPSEHESVESADLQTSQEPYILLHFSYLSDVQKERVDALIQKIQPKITVFVAIMRYAALHFPHESRNVTVQRPCKSKKWHPTFYKRKDGSINILRGYWSYFVQDNRVQEHDICVFVPTKHAGNFTFTVHLLCTSATCSMGGTCVDRIGSSVGTTHAVNSSIVMEEPIEADDVSLENCRNGVSDESEDSEDSEGPADPPYIIVKEKVRSIQSKVPLYVALMKKTNIELTGCHCQLEFGACYSATVHLPDRRQTVLLERLGKIWATMMHVKNGRSMRRFLINGWNRFVRENRLRIGDICLLELKTHETKKLTIAVHAISSNQR</sequence>
<dbReference type="Pfam" id="PF02362">
    <property type="entry name" value="B3"/>
    <property type="match status" value="3"/>
</dbReference>
<comment type="subcellular location">
    <subcellularLocation>
        <location evidence="1">Nucleus</location>
    </subcellularLocation>
</comment>
<proteinExistence type="predicted"/>
<name>A0A0D9VWB4_9ORYZ</name>
<keyword evidence="2" id="KW-0805">Transcription regulation</keyword>
<dbReference type="InterPro" id="IPR015300">
    <property type="entry name" value="DNA-bd_pseudobarrel_sf"/>
</dbReference>
<dbReference type="GO" id="GO:0003677">
    <property type="term" value="F:DNA binding"/>
    <property type="evidence" value="ECO:0007669"/>
    <property type="project" value="UniProtKB-KW"/>
</dbReference>
<reference evidence="8" key="3">
    <citation type="submission" date="2015-04" db="UniProtKB">
        <authorList>
            <consortium name="EnsemblPlants"/>
        </authorList>
    </citation>
    <scope>IDENTIFICATION</scope>
</reference>
<evidence type="ECO:0000256" key="2">
    <source>
        <dbReference type="ARBA" id="ARBA00023015"/>
    </source>
</evidence>
<feature type="region of interest" description="Disordered" evidence="6">
    <location>
        <begin position="275"/>
        <end position="294"/>
    </location>
</feature>
<dbReference type="InterPro" id="IPR003340">
    <property type="entry name" value="B3_DNA-bd"/>
</dbReference>
<dbReference type="SMART" id="SM01019">
    <property type="entry name" value="B3"/>
    <property type="match status" value="2"/>
</dbReference>
<reference evidence="9" key="2">
    <citation type="submission" date="2013-12" db="EMBL/GenBank/DDBJ databases">
        <authorList>
            <person name="Yu Y."/>
            <person name="Lee S."/>
            <person name="de Baynast K."/>
            <person name="Wissotski M."/>
            <person name="Liu L."/>
            <person name="Talag J."/>
            <person name="Goicoechea J."/>
            <person name="Angelova A."/>
            <person name="Jetty R."/>
            <person name="Kudrna D."/>
            <person name="Golser W."/>
            <person name="Rivera L."/>
            <person name="Zhang J."/>
            <person name="Wing R."/>
        </authorList>
    </citation>
    <scope>NUCLEOTIDE SEQUENCE</scope>
</reference>
<reference evidence="8 9" key="1">
    <citation type="submission" date="2012-08" db="EMBL/GenBank/DDBJ databases">
        <title>Oryza genome evolution.</title>
        <authorList>
            <person name="Wing R.A."/>
        </authorList>
    </citation>
    <scope>NUCLEOTIDE SEQUENCE</scope>
</reference>
<dbReference type="GO" id="GO:0005634">
    <property type="term" value="C:nucleus"/>
    <property type="evidence" value="ECO:0007669"/>
    <property type="project" value="UniProtKB-SubCell"/>
</dbReference>
<keyword evidence="9" id="KW-1185">Reference proteome</keyword>
<dbReference type="Proteomes" id="UP000032180">
    <property type="component" value="Chromosome 3"/>
</dbReference>
<dbReference type="InterPro" id="IPR044837">
    <property type="entry name" value="REM16-like"/>
</dbReference>
<dbReference type="HOGENOM" id="CLU_015069_8_2_1"/>
<organism evidence="8 9">
    <name type="scientific">Leersia perrieri</name>
    <dbReference type="NCBI Taxonomy" id="77586"/>
    <lineage>
        <taxon>Eukaryota</taxon>
        <taxon>Viridiplantae</taxon>
        <taxon>Streptophyta</taxon>
        <taxon>Embryophyta</taxon>
        <taxon>Tracheophyta</taxon>
        <taxon>Spermatophyta</taxon>
        <taxon>Magnoliopsida</taxon>
        <taxon>Liliopsida</taxon>
        <taxon>Poales</taxon>
        <taxon>Poaceae</taxon>
        <taxon>BOP clade</taxon>
        <taxon>Oryzoideae</taxon>
        <taxon>Oryzeae</taxon>
        <taxon>Oryzinae</taxon>
        <taxon>Leersia</taxon>
    </lineage>
</organism>
<evidence type="ECO:0000313" key="8">
    <source>
        <dbReference type="EnsemblPlants" id="LPERR03G21390.1"/>
    </source>
</evidence>
<dbReference type="EnsemblPlants" id="LPERR03G21390.1">
    <property type="protein sequence ID" value="LPERR03G21390.1"/>
    <property type="gene ID" value="LPERR03G21390"/>
</dbReference>
<dbReference type="SUPFAM" id="SSF101936">
    <property type="entry name" value="DNA-binding pseudobarrel domain"/>
    <property type="match status" value="3"/>
</dbReference>
<keyword evidence="4" id="KW-0804">Transcription</keyword>
<evidence type="ECO:0000256" key="6">
    <source>
        <dbReference type="SAM" id="MobiDB-lite"/>
    </source>
</evidence>
<dbReference type="STRING" id="77586.A0A0D9VWB4"/>
<dbReference type="PANTHER" id="PTHR31391">
    <property type="entry name" value="B3 DOMAIN-CONTAINING PROTEIN OS11G0197600-RELATED"/>
    <property type="match status" value="1"/>
</dbReference>
<protein>
    <recommendedName>
        <fullName evidence="7">TF-B3 domain-containing protein</fullName>
    </recommendedName>
</protein>
<evidence type="ECO:0000313" key="9">
    <source>
        <dbReference type="Proteomes" id="UP000032180"/>
    </source>
</evidence>
<accession>A0A0D9VWB4</accession>
<feature type="compositionally biased region" description="Acidic residues" evidence="6">
    <location>
        <begin position="280"/>
        <end position="290"/>
    </location>
</feature>
<keyword evidence="3" id="KW-0238">DNA-binding</keyword>
<dbReference type="Gene3D" id="2.40.330.10">
    <property type="entry name" value="DNA-binding pseudobarrel domain"/>
    <property type="match status" value="3"/>
</dbReference>
<feature type="domain" description="TF-B3" evidence="7">
    <location>
        <begin position="161"/>
        <end position="231"/>
    </location>
</feature>
<evidence type="ECO:0000256" key="5">
    <source>
        <dbReference type="ARBA" id="ARBA00023242"/>
    </source>
</evidence>